<keyword evidence="10" id="KW-1185">Reference proteome</keyword>
<dbReference type="Pfam" id="PF00672">
    <property type="entry name" value="HAMP"/>
    <property type="match status" value="1"/>
</dbReference>
<protein>
    <submittedName>
        <fullName evidence="9">Methyl-accepting chemotaxis protein</fullName>
    </submittedName>
</protein>
<dbReference type="Pfam" id="PF22673">
    <property type="entry name" value="MCP-like_PDC_1"/>
    <property type="match status" value="1"/>
</dbReference>
<evidence type="ECO:0000313" key="9">
    <source>
        <dbReference type="EMBL" id="WIM98619.1"/>
    </source>
</evidence>
<dbReference type="Gene3D" id="1.10.287.950">
    <property type="entry name" value="Methyl-accepting chemotaxis protein"/>
    <property type="match status" value="1"/>
</dbReference>
<comment type="similarity">
    <text evidence="4">Belongs to the methyl-accepting chemotaxis (MCP) protein family.</text>
</comment>
<feature type="domain" description="Methyl-accepting transducer" evidence="7">
    <location>
        <begin position="394"/>
        <end position="623"/>
    </location>
</feature>
<dbReference type="PROSITE" id="PS50885">
    <property type="entry name" value="HAMP"/>
    <property type="match status" value="1"/>
</dbReference>
<evidence type="ECO:0000256" key="1">
    <source>
        <dbReference type="ARBA" id="ARBA00022692"/>
    </source>
</evidence>
<evidence type="ECO:0000259" key="7">
    <source>
        <dbReference type="PROSITE" id="PS50111"/>
    </source>
</evidence>
<gene>
    <name evidence="9" type="ORF">ACTOB_002223</name>
</gene>
<evidence type="ECO:0000259" key="8">
    <source>
        <dbReference type="PROSITE" id="PS50885"/>
    </source>
</evidence>
<keyword evidence="1 6" id="KW-0812">Transmembrane</keyword>
<dbReference type="InterPro" id="IPR004089">
    <property type="entry name" value="MCPsignal_dom"/>
</dbReference>
<dbReference type="PANTHER" id="PTHR32089">
    <property type="entry name" value="METHYL-ACCEPTING CHEMOTAXIS PROTEIN MCPB"/>
    <property type="match status" value="1"/>
</dbReference>
<dbReference type="SMART" id="SM00283">
    <property type="entry name" value="MA"/>
    <property type="match status" value="1"/>
</dbReference>
<dbReference type="SMART" id="SM00304">
    <property type="entry name" value="HAMP"/>
    <property type="match status" value="1"/>
</dbReference>
<dbReference type="Pfam" id="PF00015">
    <property type="entry name" value="MCPsignal"/>
    <property type="match status" value="1"/>
</dbReference>
<dbReference type="Proteomes" id="UP001240150">
    <property type="component" value="Chromosome"/>
</dbReference>
<dbReference type="CDD" id="cd18774">
    <property type="entry name" value="PDC2_HK_sensor"/>
    <property type="match status" value="1"/>
</dbReference>
<evidence type="ECO:0000256" key="4">
    <source>
        <dbReference type="ARBA" id="ARBA00029447"/>
    </source>
</evidence>
<organism evidence="9 10">
    <name type="scientific">Actinoplanes oblitus</name>
    <dbReference type="NCBI Taxonomy" id="3040509"/>
    <lineage>
        <taxon>Bacteria</taxon>
        <taxon>Bacillati</taxon>
        <taxon>Actinomycetota</taxon>
        <taxon>Actinomycetes</taxon>
        <taxon>Micromonosporales</taxon>
        <taxon>Micromonosporaceae</taxon>
        <taxon>Actinoplanes</taxon>
    </lineage>
</organism>
<reference evidence="9 10" key="1">
    <citation type="submission" date="2023-06" db="EMBL/GenBank/DDBJ databases">
        <authorList>
            <person name="Yushchuk O."/>
            <person name="Binda E."/>
            <person name="Ruckert-Reed C."/>
            <person name="Fedorenko V."/>
            <person name="Kalinowski J."/>
            <person name="Marinelli F."/>
        </authorList>
    </citation>
    <scope>NUCLEOTIDE SEQUENCE [LARGE SCALE GENOMIC DNA]</scope>
    <source>
        <strain evidence="9 10">NRRL 3884</strain>
    </source>
</reference>
<dbReference type="EMBL" id="CP126980">
    <property type="protein sequence ID" value="WIM98619.1"/>
    <property type="molecule type" value="Genomic_DNA"/>
</dbReference>
<proteinExistence type="inferred from homology"/>
<name>A0ABY8WL55_9ACTN</name>
<evidence type="ECO:0000256" key="3">
    <source>
        <dbReference type="ARBA" id="ARBA00023224"/>
    </source>
</evidence>
<dbReference type="PROSITE" id="PS50111">
    <property type="entry name" value="CHEMOTAXIS_TRANSDUC_2"/>
    <property type="match status" value="1"/>
</dbReference>
<dbReference type="RefSeq" id="WP_284920000.1">
    <property type="nucleotide sequence ID" value="NZ_CP126980.1"/>
</dbReference>
<feature type="transmembrane region" description="Helical" evidence="6">
    <location>
        <begin position="315"/>
        <end position="334"/>
    </location>
</feature>
<keyword evidence="6" id="KW-0472">Membrane</keyword>
<dbReference type="SUPFAM" id="SSF58104">
    <property type="entry name" value="Methyl-accepting chemotaxis protein (MCP) signaling domain"/>
    <property type="match status" value="1"/>
</dbReference>
<evidence type="ECO:0000256" key="5">
    <source>
        <dbReference type="PROSITE-ProRule" id="PRU00284"/>
    </source>
</evidence>
<dbReference type="InterPro" id="IPR003660">
    <property type="entry name" value="HAMP_dom"/>
</dbReference>
<dbReference type="PANTHER" id="PTHR32089:SF112">
    <property type="entry name" value="LYSOZYME-LIKE PROTEIN-RELATED"/>
    <property type="match status" value="1"/>
</dbReference>
<keyword evidence="3 5" id="KW-0807">Transducer</keyword>
<dbReference type="PRINTS" id="PR00260">
    <property type="entry name" value="CHEMTRNSDUCR"/>
</dbReference>
<dbReference type="CDD" id="cd06225">
    <property type="entry name" value="HAMP"/>
    <property type="match status" value="1"/>
</dbReference>
<sequence>MHGIRTRLVASVLVIIAVALGALVAITTVRTTRLSLDQAGDYIEELARRDAGEVGARIDDAMYAARELAGTMATLKIVGFTDRTTVSHLVRNTLARHPEFVGMSTGWEPNAFDGRDRAFRGKAPSDATGRFIPYWYRDGDALKSDPLVDYETPGAGDWYLVPRKTGKDMVVDPYVYPINGKDVVMTTATAPIMVRGTFVGVVTVDLALAELSAELSANRPYGAGYLSLVTAGGVVVAHPKADLIGKPLPGKAASAVPIAVRDGVAHWTGPDGYLDEDATAVAARVALASGDSWALLVVAPDASITAPAVALRSTLLIAAALAFLVAGVVVWVLGTRLTKPLLSLRDRLAEIADGDSDLSQRVDEARRDEIGQLGAAFNRFTSKIADVVRRIDEQAEQVSTSAQSLSTISAELRSTAAHTAERAEVVARAAERVSGNIRTVTVGAGEMDASIREISASAVEAAQVGGRAGEAAVATTRTVAKLGESSVRIGEVVRAITAIAEQTNLLALNATIEAARAGEMGKGFAVVAGEVKDLAQGTARATEDIINRVQVIQADTESAVTAIDEIVQVVGRINELQTTIAGAVEEQTATTQEMSRNVDEAASGATDIAATIESVAKAVQSTTAGSADTGRAAEELAGLAAQLKTLVGQFRV</sequence>
<dbReference type="CDD" id="cd12913">
    <property type="entry name" value="PDC1_MCP_like"/>
    <property type="match status" value="1"/>
</dbReference>
<dbReference type="InterPro" id="IPR004090">
    <property type="entry name" value="Chemotax_Me-accpt_rcpt"/>
</dbReference>
<keyword evidence="2 6" id="KW-1133">Transmembrane helix</keyword>
<evidence type="ECO:0000313" key="10">
    <source>
        <dbReference type="Proteomes" id="UP001240150"/>
    </source>
</evidence>
<evidence type="ECO:0000256" key="6">
    <source>
        <dbReference type="SAM" id="Phobius"/>
    </source>
</evidence>
<dbReference type="Gene3D" id="3.30.450.20">
    <property type="entry name" value="PAS domain"/>
    <property type="match status" value="1"/>
</dbReference>
<evidence type="ECO:0000256" key="2">
    <source>
        <dbReference type="ARBA" id="ARBA00022989"/>
    </source>
</evidence>
<feature type="domain" description="HAMP" evidence="8">
    <location>
        <begin position="335"/>
        <end position="389"/>
    </location>
</feature>
<accession>A0ABY8WL55</accession>